<dbReference type="SUPFAM" id="SSF53098">
    <property type="entry name" value="Ribonuclease H-like"/>
    <property type="match status" value="1"/>
</dbReference>
<dbReference type="Gene3D" id="3.40.50.2300">
    <property type="match status" value="1"/>
</dbReference>
<dbReference type="KEGG" id="ssyi:EKG83_14500"/>
<gene>
    <name evidence="4" type="ORF">EKG83_14500</name>
</gene>
<dbReference type="Proteomes" id="UP000325787">
    <property type="component" value="Chromosome"/>
</dbReference>
<evidence type="ECO:0000313" key="5">
    <source>
        <dbReference type="Proteomes" id="UP000325787"/>
    </source>
</evidence>
<protein>
    <recommendedName>
        <fullName evidence="2">Protein argonaute</fullName>
    </recommendedName>
</protein>
<evidence type="ECO:0000256" key="1">
    <source>
        <dbReference type="ARBA" id="ARBA00035012"/>
    </source>
</evidence>
<sequence>MFNYLPIRFDGEAFEAGVLPYESSEQLSGLRDRLKSTHVVVRDGGRIVCVPLLPGAESVGERSVIGTAGPDLRVATRLVHARLVRVLTEKWDYLLRGEDPVQLISRLPGRDLLEGAPGGGGADGLHVYPVYELDVRRCGPNRSPGIVVGLKARREIDWSVRDLVGLGVEVKGRYVLAESPTFRCWPSQDPTARRKLLGQVSAVSGDRLVVRTRDGVVEVDSAETWIEPDQANFDLVLRTLTGQAYPRVATVLEEKMSTLISAENRLTDTARVAEALVKLGPLDIAQGVRAVIGRPLRITNGGGRKILRLSEPTFAFDQGGDKTHQWPDHGLTRFGPLDSVSFKPKSPHIAVVVPSRFRKVVESFTDSFRDGVRGSSAYPQGFVRKFRLTGCTFSFTTFDGDVRDATAYRRACRQALEENRRIDLAMVVTSATQEHLTGNHSPYLVSKSTFMGQGVPVQEFQVENITSGNIAHLLSTMALACYAKLGGTPFAINVPGHSTVQELVFGIGSAHLVEDRMGDRERFVGITTVFSSDGRYLVSNASREATYEQYPRELLEALRVCITEVGERNGWRADDVIRLIFHVFKPLKNREVQSIKESVERLVEGMAADYARVEFAFVTVSEQHSWLVLDRNSAGIGEGPRGKGKFVPARGYAVPISRYELLVTVKGPREMKSNLQGAPRPLLLKLHPESTFANFEYLAEQVFRFTAMSWRRPFPNTSPVTILYSSLIAELLGRLRQVTNWNSDIIFTKLKWSRWFL</sequence>
<dbReference type="InterPro" id="IPR036397">
    <property type="entry name" value="RNaseH_sf"/>
</dbReference>
<dbReference type="Gene3D" id="3.30.420.10">
    <property type="entry name" value="Ribonuclease H-like superfamily/Ribonuclease H"/>
    <property type="match status" value="1"/>
</dbReference>
<feature type="domain" description="Piwi" evidence="3">
    <location>
        <begin position="423"/>
        <end position="737"/>
    </location>
</feature>
<reference evidence="5" key="1">
    <citation type="journal article" date="2021" name="Curr. Microbiol.">
        <title>Complete genome of nocamycin-producing strain Saccharothrix syringae NRRL B-16468 reveals the biosynthetic potential for secondary metabolites.</title>
        <authorList>
            <person name="Mo X."/>
            <person name="Yang S."/>
        </authorList>
    </citation>
    <scope>NUCLEOTIDE SEQUENCE [LARGE SCALE GENOMIC DNA]</scope>
    <source>
        <strain evidence="5">ATCC 51364 / DSM 43886 / JCM 6844 / KCTC 9398 / NBRC 14523 / NRRL B-16468 / INA 2240</strain>
    </source>
</reference>
<dbReference type="CDD" id="cd04659">
    <property type="entry name" value="Piwi_piwi-like_ProArk"/>
    <property type="match status" value="1"/>
</dbReference>
<comment type="similarity">
    <text evidence="1">Belongs to the argonaute family. Long pAgo subfamily.</text>
</comment>
<dbReference type="RefSeq" id="WP_153278093.1">
    <property type="nucleotide sequence ID" value="NZ_CP034550.1"/>
</dbReference>
<dbReference type="SMART" id="SM00950">
    <property type="entry name" value="Piwi"/>
    <property type="match status" value="1"/>
</dbReference>
<dbReference type="AlphaFoldDB" id="A0A5Q0GYF5"/>
<organism evidence="4 5">
    <name type="scientific">Saccharothrix syringae</name>
    <name type="common">Nocardiopsis syringae</name>
    <dbReference type="NCBI Taxonomy" id="103733"/>
    <lineage>
        <taxon>Bacteria</taxon>
        <taxon>Bacillati</taxon>
        <taxon>Actinomycetota</taxon>
        <taxon>Actinomycetes</taxon>
        <taxon>Pseudonocardiales</taxon>
        <taxon>Pseudonocardiaceae</taxon>
        <taxon>Saccharothrix</taxon>
    </lineage>
</organism>
<proteinExistence type="inferred from homology"/>
<evidence type="ECO:0000256" key="2">
    <source>
        <dbReference type="ARBA" id="ARBA00035032"/>
    </source>
</evidence>
<evidence type="ECO:0000259" key="3">
    <source>
        <dbReference type="PROSITE" id="PS50822"/>
    </source>
</evidence>
<dbReference type="PROSITE" id="PS50822">
    <property type="entry name" value="PIWI"/>
    <property type="match status" value="1"/>
</dbReference>
<keyword evidence="5" id="KW-1185">Reference proteome</keyword>
<dbReference type="GO" id="GO:0003676">
    <property type="term" value="F:nucleic acid binding"/>
    <property type="evidence" value="ECO:0007669"/>
    <property type="project" value="InterPro"/>
</dbReference>
<dbReference type="OrthoDB" id="580851at2"/>
<dbReference type="EMBL" id="CP034550">
    <property type="protein sequence ID" value="QFZ18520.1"/>
    <property type="molecule type" value="Genomic_DNA"/>
</dbReference>
<name>A0A5Q0GYF5_SACSY</name>
<dbReference type="Pfam" id="PF02171">
    <property type="entry name" value="Piwi"/>
    <property type="match status" value="1"/>
</dbReference>
<dbReference type="InterPro" id="IPR003165">
    <property type="entry name" value="Piwi"/>
</dbReference>
<evidence type="ECO:0000313" key="4">
    <source>
        <dbReference type="EMBL" id="QFZ18520.1"/>
    </source>
</evidence>
<dbReference type="InterPro" id="IPR012337">
    <property type="entry name" value="RNaseH-like_sf"/>
</dbReference>
<accession>A0A5Q0GYF5</accession>